<feature type="non-terminal residue" evidence="1">
    <location>
        <position position="1"/>
    </location>
</feature>
<name>A0ABU6YQF5_9FABA</name>
<reference evidence="1 2" key="1">
    <citation type="journal article" date="2023" name="Plants (Basel)">
        <title>Bridging the Gap: Combining Genomics and Transcriptomics Approaches to Understand Stylosanthes scabra, an Orphan Legume from the Brazilian Caatinga.</title>
        <authorList>
            <person name="Ferreira-Neto J.R.C."/>
            <person name="da Silva M.D."/>
            <person name="Binneck E."/>
            <person name="de Melo N.F."/>
            <person name="da Silva R.H."/>
            <person name="de Melo A.L.T.M."/>
            <person name="Pandolfi V."/>
            <person name="Bustamante F.O."/>
            <person name="Brasileiro-Vidal A.C."/>
            <person name="Benko-Iseppon A.M."/>
        </authorList>
    </citation>
    <scope>NUCLEOTIDE SEQUENCE [LARGE SCALE GENOMIC DNA]</scope>
    <source>
        <tissue evidence="1">Leaves</tissue>
    </source>
</reference>
<dbReference type="EMBL" id="JASCZI010242612">
    <property type="protein sequence ID" value="MED6211595.1"/>
    <property type="molecule type" value="Genomic_DNA"/>
</dbReference>
<comment type="caution">
    <text evidence="1">The sequence shown here is derived from an EMBL/GenBank/DDBJ whole genome shotgun (WGS) entry which is preliminary data.</text>
</comment>
<sequence>SWASIIALKSTLDHHLDHTTRKYARWLSHFRAETWNGRTNCGMAYPLDACVMDSKRMTRASRSRKPCINRSSDVKVMAAGS</sequence>
<protein>
    <submittedName>
        <fullName evidence="1">Uncharacterized protein</fullName>
    </submittedName>
</protein>
<keyword evidence="2" id="KW-1185">Reference proteome</keyword>
<proteinExistence type="predicted"/>
<gene>
    <name evidence="1" type="ORF">PIB30_075316</name>
</gene>
<organism evidence="1 2">
    <name type="scientific">Stylosanthes scabra</name>
    <dbReference type="NCBI Taxonomy" id="79078"/>
    <lineage>
        <taxon>Eukaryota</taxon>
        <taxon>Viridiplantae</taxon>
        <taxon>Streptophyta</taxon>
        <taxon>Embryophyta</taxon>
        <taxon>Tracheophyta</taxon>
        <taxon>Spermatophyta</taxon>
        <taxon>Magnoliopsida</taxon>
        <taxon>eudicotyledons</taxon>
        <taxon>Gunneridae</taxon>
        <taxon>Pentapetalae</taxon>
        <taxon>rosids</taxon>
        <taxon>fabids</taxon>
        <taxon>Fabales</taxon>
        <taxon>Fabaceae</taxon>
        <taxon>Papilionoideae</taxon>
        <taxon>50 kb inversion clade</taxon>
        <taxon>dalbergioids sensu lato</taxon>
        <taxon>Dalbergieae</taxon>
        <taxon>Pterocarpus clade</taxon>
        <taxon>Stylosanthes</taxon>
    </lineage>
</organism>
<evidence type="ECO:0000313" key="2">
    <source>
        <dbReference type="Proteomes" id="UP001341840"/>
    </source>
</evidence>
<dbReference type="Proteomes" id="UP001341840">
    <property type="component" value="Unassembled WGS sequence"/>
</dbReference>
<accession>A0ABU6YQF5</accession>
<evidence type="ECO:0000313" key="1">
    <source>
        <dbReference type="EMBL" id="MED6211595.1"/>
    </source>
</evidence>